<dbReference type="RefSeq" id="WP_239163692.1">
    <property type="nucleotide sequence ID" value="NZ_BOMV01000129.1"/>
</dbReference>
<accession>A0A919KA75</accession>
<organism evidence="1 2">
    <name type="scientific">Paractinoplanes rishiriensis</name>
    <dbReference type="NCBI Taxonomy" id="1050105"/>
    <lineage>
        <taxon>Bacteria</taxon>
        <taxon>Bacillati</taxon>
        <taxon>Actinomycetota</taxon>
        <taxon>Actinomycetes</taxon>
        <taxon>Micromonosporales</taxon>
        <taxon>Micromonosporaceae</taxon>
        <taxon>Paractinoplanes</taxon>
    </lineage>
</organism>
<evidence type="ECO:0000313" key="2">
    <source>
        <dbReference type="Proteomes" id="UP000636960"/>
    </source>
</evidence>
<dbReference type="InterPro" id="IPR048000">
    <property type="entry name" value="TnsA-like"/>
</dbReference>
<dbReference type="EMBL" id="BOMV01000129">
    <property type="protein sequence ID" value="GIF02318.1"/>
    <property type="molecule type" value="Genomic_DNA"/>
</dbReference>
<evidence type="ECO:0000313" key="1">
    <source>
        <dbReference type="EMBL" id="GIF02318.1"/>
    </source>
</evidence>
<reference evidence="1" key="1">
    <citation type="submission" date="2021-01" db="EMBL/GenBank/DDBJ databases">
        <title>Whole genome shotgun sequence of Actinoplanes rishiriensis NBRC 108556.</title>
        <authorList>
            <person name="Komaki H."/>
            <person name="Tamura T."/>
        </authorList>
    </citation>
    <scope>NUCLEOTIDE SEQUENCE</scope>
    <source>
        <strain evidence="1">NBRC 108556</strain>
    </source>
</reference>
<dbReference type="NCBIfam" id="NF033179">
    <property type="entry name" value="TnsA_like_Actin"/>
    <property type="match status" value="1"/>
</dbReference>
<sequence>MSGQVEAEGDDFDAADFEIEFVDATGSRCRGSLAQCWTVAFEEMPPVRGFGWSRGQKHFPGWWWSATTDRHVGFESWLERDHAMRLDFDREVTAFSSQPFWLYWQVGTRWRRHAPDFFARLIDGGGVVVDVRPDDRIPDKDAAAFAVTARACDEVGWAFRRLGVVDPVLAANLRWLSRYRHPRHGARIDLVDQLVRVFAYPTPLMVGAARVGDPLAVLPALFHLLWQQILAADLDVAVLAGSSIVRAASWRRP</sequence>
<dbReference type="Proteomes" id="UP000636960">
    <property type="component" value="Unassembled WGS sequence"/>
</dbReference>
<keyword evidence="2" id="KW-1185">Reference proteome</keyword>
<protein>
    <recommendedName>
        <fullName evidence="3">TnsA-like heteromeric transposase endonuclease subunit</fullName>
    </recommendedName>
</protein>
<dbReference type="AlphaFoldDB" id="A0A919KA75"/>
<name>A0A919KA75_9ACTN</name>
<comment type="caution">
    <text evidence="1">The sequence shown here is derived from an EMBL/GenBank/DDBJ whole genome shotgun (WGS) entry which is preliminary data.</text>
</comment>
<proteinExistence type="predicted"/>
<evidence type="ECO:0008006" key="3">
    <source>
        <dbReference type="Google" id="ProtNLM"/>
    </source>
</evidence>
<gene>
    <name evidence="1" type="ORF">Ari01nite_97820</name>
</gene>